<reference evidence="2" key="2">
    <citation type="journal article" date="2017" name="Nat. Plants">
        <title>The Aegilops tauschii genome reveals multiple impacts of transposons.</title>
        <authorList>
            <person name="Zhao G."/>
            <person name="Zou C."/>
            <person name="Li K."/>
            <person name="Wang K."/>
            <person name="Li T."/>
            <person name="Gao L."/>
            <person name="Zhang X."/>
            <person name="Wang H."/>
            <person name="Yang Z."/>
            <person name="Liu X."/>
            <person name="Jiang W."/>
            <person name="Mao L."/>
            <person name="Kong X."/>
            <person name="Jiao Y."/>
            <person name="Jia J."/>
        </authorList>
    </citation>
    <scope>NUCLEOTIDE SEQUENCE [LARGE SCALE GENOMIC DNA]</scope>
    <source>
        <strain evidence="2">cv. AL8/78</strain>
    </source>
</reference>
<reference evidence="1" key="5">
    <citation type="journal article" date="2021" name="G3 (Bethesda)">
        <title>Aegilops tauschii genome assembly Aet v5.0 features greater sequence contiguity and improved annotation.</title>
        <authorList>
            <person name="Wang L."/>
            <person name="Zhu T."/>
            <person name="Rodriguez J.C."/>
            <person name="Deal K.R."/>
            <person name="Dubcovsky J."/>
            <person name="McGuire P.E."/>
            <person name="Lux T."/>
            <person name="Spannagl M."/>
            <person name="Mayer K.F.X."/>
            <person name="Baldrich P."/>
            <person name="Meyers B.C."/>
            <person name="Huo N."/>
            <person name="Gu Y.Q."/>
            <person name="Zhou H."/>
            <person name="Devos K.M."/>
            <person name="Bennetzen J.L."/>
            <person name="Unver T."/>
            <person name="Budak H."/>
            <person name="Gulick P.J."/>
            <person name="Galiba G."/>
            <person name="Kalapos B."/>
            <person name="Nelson D.R."/>
            <person name="Li P."/>
            <person name="You F.M."/>
            <person name="Luo M.C."/>
            <person name="Dvorak J."/>
        </authorList>
    </citation>
    <scope>NUCLEOTIDE SEQUENCE [LARGE SCALE GENOMIC DNA]</scope>
    <source>
        <strain evidence="1">cv. AL8/78</strain>
    </source>
</reference>
<name>A0A453IFL1_AEGTS</name>
<keyword evidence="2" id="KW-1185">Reference proteome</keyword>
<reference evidence="1" key="4">
    <citation type="submission" date="2019-03" db="UniProtKB">
        <authorList>
            <consortium name="EnsemblPlants"/>
        </authorList>
    </citation>
    <scope>IDENTIFICATION</scope>
</reference>
<dbReference type="EnsemblPlants" id="AET4Gv20544900.4">
    <property type="protein sequence ID" value="AET4Gv20544900.4"/>
    <property type="gene ID" value="AET4Gv20544900"/>
</dbReference>
<accession>A0A453IFL1</accession>
<dbReference type="AlphaFoldDB" id="A0A453IFL1"/>
<dbReference type="Proteomes" id="UP000015105">
    <property type="component" value="Chromosome 4D"/>
</dbReference>
<dbReference type="Gramene" id="AET4Gv20544900.4">
    <property type="protein sequence ID" value="AET4Gv20544900.4"/>
    <property type="gene ID" value="AET4Gv20544900"/>
</dbReference>
<reference evidence="2" key="1">
    <citation type="journal article" date="2014" name="Science">
        <title>Ancient hybridizations among the ancestral genomes of bread wheat.</title>
        <authorList>
            <consortium name="International Wheat Genome Sequencing Consortium,"/>
            <person name="Marcussen T."/>
            <person name="Sandve S.R."/>
            <person name="Heier L."/>
            <person name="Spannagl M."/>
            <person name="Pfeifer M."/>
            <person name="Jakobsen K.S."/>
            <person name="Wulff B.B."/>
            <person name="Steuernagel B."/>
            <person name="Mayer K.F."/>
            <person name="Olsen O.A."/>
        </authorList>
    </citation>
    <scope>NUCLEOTIDE SEQUENCE [LARGE SCALE GENOMIC DNA]</scope>
    <source>
        <strain evidence="2">cv. AL8/78</strain>
    </source>
</reference>
<sequence>MVFLICWFRNCLSNEEAFLVCFYCNLIMYVTH</sequence>
<organism evidence="1 2">
    <name type="scientific">Aegilops tauschii subsp. strangulata</name>
    <name type="common">Goatgrass</name>
    <dbReference type="NCBI Taxonomy" id="200361"/>
    <lineage>
        <taxon>Eukaryota</taxon>
        <taxon>Viridiplantae</taxon>
        <taxon>Streptophyta</taxon>
        <taxon>Embryophyta</taxon>
        <taxon>Tracheophyta</taxon>
        <taxon>Spermatophyta</taxon>
        <taxon>Magnoliopsida</taxon>
        <taxon>Liliopsida</taxon>
        <taxon>Poales</taxon>
        <taxon>Poaceae</taxon>
        <taxon>BOP clade</taxon>
        <taxon>Pooideae</taxon>
        <taxon>Triticodae</taxon>
        <taxon>Triticeae</taxon>
        <taxon>Triticinae</taxon>
        <taxon>Aegilops</taxon>
    </lineage>
</organism>
<proteinExistence type="predicted"/>
<evidence type="ECO:0000313" key="1">
    <source>
        <dbReference type="EnsemblPlants" id="AET4Gv20544900.4"/>
    </source>
</evidence>
<protein>
    <submittedName>
        <fullName evidence="1">Uncharacterized protein</fullName>
    </submittedName>
</protein>
<evidence type="ECO:0000313" key="2">
    <source>
        <dbReference type="Proteomes" id="UP000015105"/>
    </source>
</evidence>
<reference evidence="1" key="3">
    <citation type="journal article" date="2017" name="Nature">
        <title>Genome sequence of the progenitor of the wheat D genome Aegilops tauschii.</title>
        <authorList>
            <person name="Luo M.C."/>
            <person name="Gu Y.Q."/>
            <person name="Puiu D."/>
            <person name="Wang H."/>
            <person name="Twardziok S.O."/>
            <person name="Deal K.R."/>
            <person name="Huo N."/>
            <person name="Zhu T."/>
            <person name="Wang L."/>
            <person name="Wang Y."/>
            <person name="McGuire P.E."/>
            <person name="Liu S."/>
            <person name="Long H."/>
            <person name="Ramasamy R.K."/>
            <person name="Rodriguez J.C."/>
            <person name="Van S.L."/>
            <person name="Yuan L."/>
            <person name="Wang Z."/>
            <person name="Xia Z."/>
            <person name="Xiao L."/>
            <person name="Anderson O.D."/>
            <person name="Ouyang S."/>
            <person name="Liang Y."/>
            <person name="Zimin A.V."/>
            <person name="Pertea G."/>
            <person name="Qi P."/>
            <person name="Bennetzen J.L."/>
            <person name="Dai X."/>
            <person name="Dawson M.W."/>
            <person name="Muller H.G."/>
            <person name="Kugler K."/>
            <person name="Rivarola-Duarte L."/>
            <person name="Spannagl M."/>
            <person name="Mayer K.F.X."/>
            <person name="Lu F.H."/>
            <person name="Bevan M.W."/>
            <person name="Leroy P."/>
            <person name="Li P."/>
            <person name="You F.M."/>
            <person name="Sun Q."/>
            <person name="Liu Z."/>
            <person name="Lyons E."/>
            <person name="Wicker T."/>
            <person name="Salzberg S.L."/>
            <person name="Devos K.M."/>
            <person name="Dvorak J."/>
        </authorList>
    </citation>
    <scope>NUCLEOTIDE SEQUENCE [LARGE SCALE GENOMIC DNA]</scope>
    <source>
        <strain evidence="1">cv. AL8/78</strain>
    </source>
</reference>